<keyword evidence="6" id="KW-1185">Reference proteome</keyword>
<dbReference type="PANTHER" id="PTHR43280:SF28">
    <property type="entry name" value="HTH-TYPE TRANSCRIPTIONAL ACTIVATOR RHAS"/>
    <property type="match status" value="1"/>
</dbReference>
<dbReference type="InterPro" id="IPR003313">
    <property type="entry name" value="AraC-bd"/>
</dbReference>
<dbReference type="Gene3D" id="1.10.10.60">
    <property type="entry name" value="Homeodomain-like"/>
    <property type="match status" value="2"/>
</dbReference>
<dbReference type="InterPro" id="IPR020449">
    <property type="entry name" value="Tscrpt_reg_AraC-type_HTH"/>
</dbReference>
<keyword evidence="1" id="KW-0805">Transcription regulation</keyword>
<proteinExistence type="predicted"/>
<dbReference type="PANTHER" id="PTHR43280">
    <property type="entry name" value="ARAC-FAMILY TRANSCRIPTIONAL REGULATOR"/>
    <property type="match status" value="1"/>
</dbReference>
<sequence length="300" mass="34284">MDIQILKENRIHGNPLFPLSLYSMECGEGDTLFECHWHDELELLVINSGKALVQVDTDYYELLSGQAIFINGGEIHSAHSMGGGRCSFFAIVFGQSLINSYAYDLPQKNFIDPLIKRKYILPIHLKGSHKWEEEALSSINTILSLCVLRPYAYELIIKGHIYIIFSLLLSNADRKPEKSNYDDNSGKIEKLKRVLAYIQSNYSEKISLNDLARLPGMSEGHFCRFFKAMVNKKPMDYLNCYRVSIAAALIENTDEKIIDISMKTGFDNCSYFIKTFKHYMKCTPSQYRRSKAVPLDCGNI</sequence>
<dbReference type="GO" id="GO:0003700">
    <property type="term" value="F:DNA-binding transcription factor activity"/>
    <property type="evidence" value="ECO:0007669"/>
    <property type="project" value="InterPro"/>
</dbReference>
<dbReference type="Proteomes" id="UP000253034">
    <property type="component" value="Unassembled WGS sequence"/>
</dbReference>
<dbReference type="InterPro" id="IPR009057">
    <property type="entry name" value="Homeodomain-like_sf"/>
</dbReference>
<dbReference type="InterPro" id="IPR018060">
    <property type="entry name" value="HTH_AraC"/>
</dbReference>
<dbReference type="InterPro" id="IPR037923">
    <property type="entry name" value="HTH-like"/>
</dbReference>
<dbReference type="SUPFAM" id="SSF51215">
    <property type="entry name" value="Regulatory protein AraC"/>
    <property type="match status" value="1"/>
</dbReference>
<dbReference type="PROSITE" id="PS01124">
    <property type="entry name" value="HTH_ARAC_FAMILY_2"/>
    <property type="match status" value="1"/>
</dbReference>
<evidence type="ECO:0000313" key="5">
    <source>
        <dbReference type="EMBL" id="RCX12537.1"/>
    </source>
</evidence>
<dbReference type="GO" id="GO:0043565">
    <property type="term" value="F:sequence-specific DNA binding"/>
    <property type="evidence" value="ECO:0007669"/>
    <property type="project" value="InterPro"/>
</dbReference>
<dbReference type="EMBL" id="QPJT01000021">
    <property type="protein sequence ID" value="RCX12537.1"/>
    <property type="molecule type" value="Genomic_DNA"/>
</dbReference>
<dbReference type="Pfam" id="PF02311">
    <property type="entry name" value="AraC_binding"/>
    <property type="match status" value="1"/>
</dbReference>
<dbReference type="Gene3D" id="2.60.120.10">
    <property type="entry name" value="Jelly Rolls"/>
    <property type="match status" value="1"/>
</dbReference>
<reference evidence="5 6" key="1">
    <citation type="submission" date="2018-07" db="EMBL/GenBank/DDBJ databases">
        <title>Genomic Encyclopedia of Type Strains, Phase IV (KMG-IV): sequencing the most valuable type-strain genomes for metagenomic binning, comparative biology and taxonomic classification.</title>
        <authorList>
            <person name="Goeker M."/>
        </authorList>
    </citation>
    <scope>NUCLEOTIDE SEQUENCE [LARGE SCALE GENOMIC DNA]</scope>
    <source>
        <strain evidence="5 6">DSM 27016</strain>
    </source>
</reference>
<keyword evidence="2 5" id="KW-0238">DNA-binding</keyword>
<protein>
    <submittedName>
        <fullName evidence="5">AraC-like DNA-binding protein</fullName>
    </submittedName>
</protein>
<dbReference type="AlphaFoldDB" id="A0A369AWE0"/>
<dbReference type="SUPFAM" id="SSF46689">
    <property type="entry name" value="Homeodomain-like"/>
    <property type="match status" value="2"/>
</dbReference>
<dbReference type="Pfam" id="PF12833">
    <property type="entry name" value="HTH_18"/>
    <property type="match status" value="1"/>
</dbReference>
<evidence type="ECO:0000313" key="6">
    <source>
        <dbReference type="Proteomes" id="UP000253034"/>
    </source>
</evidence>
<dbReference type="CDD" id="cd02208">
    <property type="entry name" value="cupin_RmlC-like"/>
    <property type="match status" value="1"/>
</dbReference>
<accession>A0A369AWE0</accession>
<dbReference type="OrthoDB" id="9791615at2"/>
<dbReference type="PROSITE" id="PS00041">
    <property type="entry name" value="HTH_ARAC_FAMILY_1"/>
    <property type="match status" value="1"/>
</dbReference>
<keyword evidence="3" id="KW-0804">Transcription</keyword>
<gene>
    <name evidence="5" type="ORF">DFR58_12141</name>
</gene>
<evidence type="ECO:0000256" key="3">
    <source>
        <dbReference type="ARBA" id="ARBA00023163"/>
    </source>
</evidence>
<dbReference type="RefSeq" id="WP_114298904.1">
    <property type="nucleotide sequence ID" value="NZ_QPJT01000021.1"/>
</dbReference>
<dbReference type="InterPro" id="IPR014710">
    <property type="entry name" value="RmlC-like_jellyroll"/>
</dbReference>
<evidence type="ECO:0000256" key="1">
    <source>
        <dbReference type="ARBA" id="ARBA00023015"/>
    </source>
</evidence>
<evidence type="ECO:0000256" key="2">
    <source>
        <dbReference type="ARBA" id="ARBA00023125"/>
    </source>
</evidence>
<organism evidence="5 6">
    <name type="scientific">Anaerobacterium chartisolvens</name>
    <dbReference type="NCBI Taxonomy" id="1297424"/>
    <lineage>
        <taxon>Bacteria</taxon>
        <taxon>Bacillati</taxon>
        <taxon>Bacillota</taxon>
        <taxon>Clostridia</taxon>
        <taxon>Eubacteriales</taxon>
        <taxon>Oscillospiraceae</taxon>
        <taxon>Anaerobacterium</taxon>
    </lineage>
</organism>
<evidence type="ECO:0000259" key="4">
    <source>
        <dbReference type="PROSITE" id="PS01124"/>
    </source>
</evidence>
<dbReference type="SMART" id="SM00342">
    <property type="entry name" value="HTH_ARAC"/>
    <property type="match status" value="1"/>
</dbReference>
<dbReference type="InterPro" id="IPR018062">
    <property type="entry name" value="HTH_AraC-typ_CS"/>
</dbReference>
<comment type="caution">
    <text evidence="5">The sequence shown here is derived from an EMBL/GenBank/DDBJ whole genome shotgun (WGS) entry which is preliminary data.</text>
</comment>
<dbReference type="PRINTS" id="PR00032">
    <property type="entry name" value="HTHARAC"/>
</dbReference>
<feature type="domain" description="HTH araC/xylS-type" evidence="4">
    <location>
        <begin position="192"/>
        <end position="290"/>
    </location>
</feature>
<name>A0A369AWE0_9FIRM</name>